<reference evidence="2 3" key="1">
    <citation type="submission" date="2015-07" db="EMBL/GenBank/DDBJ databases">
        <authorList>
            <person name="Noorani M."/>
        </authorList>
    </citation>
    <scope>NUCLEOTIDE SEQUENCE [LARGE SCALE GENOMIC DNA]</scope>
    <source>
        <strain evidence="2 3">CECT 5088</strain>
    </source>
</reference>
<keyword evidence="1" id="KW-0732">Signal</keyword>
<proteinExistence type="predicted"/>
<keyword evidence="3" id="KW-1185">Reference proteome</keyword>
<dbReference type="InterPro" id="IPR036249">
    <property type="entry name" value="Thioredoxin-like_sf"/>
</dbReference>
<feature type="signal peptide" evidence="1">
    <location>
        <begin position="1"/>
        <end position="25"/>
    </location>
</feature>
<organism evidence="2 3">
    <name type="scientific">Jannaschia rubra</name>
    <dbReference type="NCBI Taxonomy" id="282197"/>
    <lineage>
        <taxon>Bacteria</taxon>
        <taxon>Pseudomonadati</taxon>
        <taxon>Pseudomonadota</taxon>
        <taxon>Alphaproteobacteria</taxon>
        <taxon>Rhodobacterales</taxon>
        <taxon>Roseobacteraceae</taxon>
        <taxon>Jannaschia</taxon>
    </lineage>
</organism>
<dbReference type="Proteomes" id="UP000048908">
    <property type="component" value="Unassembled WGS sequence"/>
</dbReference>
<accession>A0A0M6XJS1</accession>
<gene>
    <name evidence="2" type="ORF">JAN5088_00104</name>
</gene>
<sequence length="133" mass="14795">MYYEMQPLIPALATMLCLAPGVATAEVTLVMGEEAGCIWCARWNAEVAPEYPLTAEGHAAPLRRIDIHASVPDDLDLAGRIRFTPTFILVHDGREIARREGYPGEEFFWPVLGAMLDDAARDIPELDGWRDAR</sequence>
<dbReference type="EMBL" id="CXPG01000009">
    <property type="protein sequence ID" value="CTQ31349.1"/>
    <property type="molecule type" value="Genomic_DNA"/>
</dbReference>
<dbReference type="SUPFAM" id="SSF52833">
    <property type="entry name" value="Thioredoxin-like"/>
    <property type="match status" value="1"/>
</dbReference>
<dbReference type="AlphaFoldDB" id="A0A0M6XJS1"/>
<dbReference type="Gene3D" id="3.40.30.10">
    <property type="entry name" value="Glutaredoxin"/>
    <property type="match status" value="1"/>
</dbReference>
<name>A0A0M6XJS1_9RHOB</name>
<feature type="chain" id="PRO_5005806939" description="Thioredoxin-related protein" evidence="1">
    <location>
        <begin position="26"/>
        <end position="133"/>
    </location>
</feature>
<evidence type="ECO:0008006" key="4">
    <source>
        <dbReference type="Google" id="ProtNLM"/>
    </source>
</evidence>
<evidence type="ECO:0000256" key="1">
    <source>
        <dbReference type="SAM" id="SignalP"/>
    </source>
</evidence>
<dbReference type="STRING" id="282197.SAMN04488517_101313"/>
<evidence type="ECO:0000313" key="2">
    <source>
        <dbReference type="EMBL" id="CTQ31349.1"/>
    </source>
</evidence>
<protein>
    <recommendedName>
        <fullName evidence="4">Thioredoxin-related protein</fullName>
    </recommendedName>
</protein>
<evidence type="ECO:0000313" key="3">
    <source>
        <dbReference type="Proteomes" id="UP000048908"/>
    </source>
</evidence>